<comment type="caution">
    <text evidence="12">The sequence shown here is derived from an EMBL/GenBank/DDBJ whole genome shotgun (WGS) entry which is preliminary data.</text>
</comment>
<evidence type="ECO:0000256" key="5">
    <source>
        <dbReference type="ARBA" id="ARBA00022729"/>
    </source>
</evidence>
<feature type="active site" evidence="9">
    <location>
        <position position="265"/>
    </location>
</feature>
<dbReference type="PANTHER" id="PTHR13683">
    <property type="entry name" value="ASPARTYL PROTEASES"/>
    <property type="match status" value="1"/>
</dbReference>
<dbReference type="InterPro" id="IPR033121">
    <property type="entry name" value="PEPTIDASE_A1"/>
</dbReference>
<dbReference type="STRING" id="35608.A0A2U1LNN6"/>
<organism evidence="12 13">
    <name type="scientific">Artemisia annua</name>
    <name type="common">Sweet wormwood</name>
    <dbReference type="NCBI Taxonomy" id="35608"/>
    <lineage>
        <taxon>Eukaryota</taxon>
        <taxon>Viridiplantae</taxon>
        <taxon>Streptophyta</taxon>
        <taxon>Embryophyta</taxon>
        <taxon>Tracheophyta</taxon>
        <taxon>Spermatophyta</taxon>
        <taxon>Magnoliopsida</taxon>
        <taxon>eudicotyledons</taxon>
        <taxon>Gunneridae</taxon>
        <taxon>Pentapetalae</taxon>
        <taxon>asterids</taxon>
        <taxon>campanulids</taxon>
        <taxon>Asterales</taxon>
        <taxon>Asteraceae</taxon>
        <taxon>Asteroideae</taxon>
        <taxon>Anthemideae</taxon>
        <taxon>Artemisiinae</taxon>
        <taxon>Artemisia</taxon>
    </lineage>
</organism>
<evidence type="ECO:0000256" key="6">
    <source>
        <dbReference type="ARBA" id="ARBA00022801"/>
    </source>
</evidence>
<evidence type="ECO:0000313" key="13">
    <source>
        <dbReference type="Proteomes" id="UP000245207"/>
    </source>
</evidence>
<dbReference type="SUPFAM" id="SSF50630">
    <property type="entry name" value="Acid proteases"/>
    <property type="match status" value="1"/>
</dbReference>
<gene>
    <name evidence="12" type="ORF">CTI12_AA471380</name>
</gene>
<feature type="signal peptide" evidence="10">
    <location>
        <begin position="1"/>
        <end position="18"/>
    </location>
</feature>
<evidence type="ECO:0000256" key="4">
    <source>
        <dbReference type="ARBA" id="ARBA00022692"/>
    </source>
</evidence>
<evidence type="ECO:0000256" key="1">
    <source>
        <dbReference type="ARBA" id="ARBA00004370"/>
    </source>
</evidence>
<protein>
    <submittedName>
        <fullName evidence="12">Aspartic peptidase</fullName>
    </submittedName>
</protein>
<dbReference type="InterPro" id="IPR021109">
    <property type="entry name" value="Peptidase_aspartic_dom_sf"/>
</dbReference>
<sequence length="407" mass="45416">MAKILLLFITLLFVGVTPTPTSYTLERAFPVKHDIPISKLRERDIIRHGRLLQQSGGGDVFDFPLEGDSDPYHIGIIYYTKVQLGTPPRDYHVQIDTGSNVLWVNCKSCNGCPTSSRLHIPVEFYDSSSSSTSSLITCSDSLCTQARRYSDSGCSQSNNRCTYRAEFMDGSLTSGYYVSNLMHLNTMGVVPDHQILQPKLYSGGYTASETGNIRTYGVNGIFGFSQHSMQDYQVNFQSISVNGQTLSIDPSTFSYAVNQTGTVIDSRTTLAFLPLNLTSGFTVCTAHYFKGRWVLYIQLEIVLSVSSKFPLVSLNFQGGSSMHIRPQDYLLQDNSKGGAWCLGFQQTHGITILGDLVLKDKIIVYDLGGQRLGWFDYNCKFSSLSAICYRVMQKYQSEEPVYLNIKN</sequence>
<dbReference type="Gene3D" id="2.40.70.10">
    <property type="entry name" value="Acid Proteases"/>
    <property type="match status" value="2"/>
</dbReference>
<evidence type="ECO:0000256" key="10">
    <source>
        <dbReference type="SAM" id="SignalP"/>
    </source>
</evidence>
<comment type="similarity">
    <text evidence="2">Belongs to the peptidase A1 family.</text>
</comment>
<proteinExistence type="inferred from homology"/>
<feature type="chain" id="PRO_5015663699" evidence="10">
    <location>
        <begin position="19"/>
        <end position="407"/>
    </location>
</feature>
<keyword evidence="13" id="KW-1185">Reference proteome</keyword>
<evidence type="ECO:0000313" key="12">
    <source>
        <dbReference type="EMBL" id="PWA50602.1"/>
    </source>
</evidence>
<dbReference type="Pfam" id="PF00026">
    <property type="entry name" value="Asp"/>
    <property type="match status" value="1"/>
</dbReference>
<dbReference type="Pfam" id="PF14543">
    <property type="entry name" value="TAXi_N"/>
    <property type="match status" value="1"/>
</dbReference>
<dbReference type="Proteomes" id="UP000245207">
    <property type="component" value="Unassembled WGS sequence"/>
</dbReference>
<dbReference type="AlphaFoldDB" id="A0A2U1LNN6"/>
<dbReference type="GO" id="GO:0006508">
    <property type="term" value="P:proteolysis"/>
    <property type="evidence" value="ECO:0007669"/>
    <property type="project" value="InterPro"/>
</dbReference>
<evidence type="ECO:0000256" key="9">
    <source>
        <dbReference type="PIRSR" id="PIRSR601461-1"/>
    </source>
</evidence>
<keyword evidence="6" id="KW-0378">Hydrolase</keyword>
<dbReference type="PANTHER" id="PTHR13683:SF375">
    <property type="entry name" value="PEPTIDASE A1 DOMAIN-CONTAINING PROTEIN"/>
    <property type="match status" value="1"/>
</dbReference>
<dbReference type="GO" id="GO:0004190">
    <property type="term" value="F:aspartic-type endopeptidase activity"/>
    <property type="evidence" value="ECO:0007669"/>
    <property type="project" value="InterPro"/>
</dbReference>
<dbReference type="PROSITE" id="PS51767">
    <property type="entry name" value="PEPTIDASE_A1"/>
    <property type="match status" value="1"/>
</dbReference>
<keyword evidence="7" id="KW-1133">Transmembrane helix</keyword>
<dbReference type="EMBL" id="PKPP01008476">
    <property type="protein sequence ID" value="PWA50602.1"/>
    <property type="molecule type" value="Genomic_DNA"/>
</dbReference>
<feature type="active site" evidence="9">
    <location>
        <position position="96"/>
    </location>
</feature>
<evidence type="ECO:0000256" key="2">
    <source>
        <dbReference type="ARBA" id="ARBA00007447"/>
    </source>
</evidence>
<accession>A0A2U1LNN6</accession>
<evidence type="ECO:0000259" key="11">
    <source>
        <dbReference type="PROSITE" id="PS51767"/>
    </source>
</evidence>
<keyword evidence="5 10" id="KW-0732">Signal</keyword>
<keyword evidence="4" id="KW-0812">Transmembrane</keyword>
<evidence type="ECO:0000256" key="7">
    <source>
        <dbReference type="ARBA" id="ARBA00022989"/>
    </source>
</evidence>
<reference evidence="12 13" key="1">
    <citation type="journal article" date="2018" name="Mol. Plant">
        <title>The genome of Artemisia annua provides insight into the evolution of Asteraceae family and artemisinin biosynthesis.</title>
        <authorList>
            <person name="Shen Q."/>
            <person name="Zhang L."/>
            <person name="Liao Z."/>
            <person name="Wang S."/>
            <person name="Yan T."/>
            <person name="Shi P."/>
            <person name="Liu M."/>
            <person name="Fu X."/>
            <person name="Pan Q."/>
            <person name="Wang Y."/>
            <person name="Lv Z."/>
            <person name="Lu X."/>
            <person name="Zhang F."/>
            <person name="Jiang W."/>
            <person name="Ma Y."/>
            <person name="Chen M."/>
            <person name="Hao X."/>
            <person name="Li L."/>
            <person name="Tang Y."/>
            <person name="Lv G."/>
            <person name="Zhou Y."/>
            <person name="Sun X."/>
            <person name="Brodelius P.E."/>
            <person name="Rose J.K.C."/>
            <person name="Tang K."/>
        </authorList>
    </citation>
    <scope>NUCLEOTIDE SEQUENCE [LARGE SCALE GENOMIC DNA]</scope>
    <source>
        <strain evidence="13">cv. Huhao1</strain>
        <tissue evidence="12">Leaf</tissue>
    </source>
</reference>
<dbReference type="InterPro" id="IPR032861">
    <property type="entry name" value="TAXi_N"/>
</dbReference>
<keyword evidence="3" id="KW-0645">Protease</keyword>
<comment type="subcellular location">
    <subcellularLocation>
        <location evidence="1">Membrane</location>
    </subcellularLocation>
</comment>
<dbReference type="InterPro" id="IPR001461">
    <property type="entry name" value="Aspartic_peptidase_A1"/>
</dbReference>
<feature type="domain" description="Peptidase A1" evidence="11">
    <location>
        <begin position="78"/>
        <end position="375"/>
    </location>
</feature>
<keyword evidence="8" id="KW-0472">Membrane</keyword>
<name>A0A2U1LNN6_ARTAN</name>
<evidence type="ECO:0000256" key="8">
    <source>
        <dbReference type="ARBA" id="ARBA00023136"/>
    </source>
</evidence>
<evidence type="ECO:0000256" key="3">
    <source>
        <dbReference type="ARBA" id="ARBA00022670"/>
    </source>
</evidence>
<dbReference type="PRINTS" id="PR00792">
    <property type="entry name" value="PEPSIN"/>
</dbReference>
<dbReference type="OrthoDB" id="2747330at2759"/>